<evidence type="ECO:0000256" key="1">
    <source>
        <dbReference type="SAM" id="MobiDB-lite"/>
    </source>
</evidence>
<accession>A0A7J7NG80</accession>
<comment type="caution">
    <text evidence="2">The sequence shown here is derived from an EMBL/GenBank/DDBJ whole genome shotgun (WGS) entry which is preliminary data.</text>
</comment>
<dbReference type="AlphaFoldDB" id="A0A7J7NG80"/>
<feature type="region of interest" description="Disordered" evidence="1">
    <location>
        <begin position="25"/>
        <end position="59"/>
    </location>
</feature>
<protein>
    <submittedName>
        <fullName evidence="2">Uncharacterized protein</fullName>
    </submittedName>
</protein>
<name>A0A7J7NG80_9MAGN</name>
<feature type="compositionally biased region" description="Basic and acidic residues" evidence="1">
    <location>
        <begin position="160"/>
        <end position="192"/>
    </location>
</feature>
<evidence type="ECO:0000313" key="3">
    <source>
        <dbReference type="Proteomes" id="UP000541444"/>
    </source>
</evidence>
<keyword evidence="3" id="KW-1185">Reference proteome</keyword>
<organism evidence="2 3">
    <name type="scientific">Kingdonia uniflora</name>
    <dbReference type="NCBI Taxonomy" id="39325"/>
    <lineage>
        <taxon>Eukaryota</taxon>
        <taxon>Viridiplantae</taxon>
        <taxon>Streptophyta</taxon>
        <taxon>Embryophyta</taxon>
        <taxon>Tracheophyta</taxon>
        <taxon>Spermatophyta</taxon>
        <taxon>Magnoliopsida</taxon>
        <taxon>Ranunculales</taxon>
        <taxon>Circaeasteraceae</taxon>
        <taxon>Kingdonia</taxon>
    </lineage>
</organism>
<evidence type="ECO:0000313" key="2">
    <source>
        <dbReference type="EMBL" id="KAF6166063.1"/>
    </source>
</evidence>
<reference evidence="2 3" key="1">
    <citation type="journal article" date="2020" name="IScience">
        <title>Genome Sequencing of the Endangered Kingdonia uniflora (Circaeasteraceae, Ranunculales) Reveals Potential Mechanisms of Evolutionary Specialization.</title>
        <authorList>
            <person name="Sun Y."/>
            <person name="Deng T."/>
            <person name="Zhang A."/>
            <person name="Moore M.J."/>
            <person name="Landis J.B."/>
            <person name="Lin N."/>
            <person name="Zhang H."/>
            <person name="Zhang X."/>
            <person name="Huang J."/>
            <person name="Zhang X."/>
            <person name="Sun H."/>
            <person name="Wang H."/>
        </authorList>
    </citation>
    <scope>NUCLEOTIDE SEQUENCE [LARGE SCALE GENOMIC DNA]</scope>
    <source>
        <strain evidence="2">TB1705</strain>
        <tissue evidence="2">Leaf</tissue>
    </source>
</reference>
<dbReference type="Proteomes" id="UP000541444">
    <property type="component" value="Unassembled WGS sequence"/>
</dbReference>
<dbReference type="EMBL" id="JACGCM010000816">
    <property type="protein sequence ID" value="KAF6166063.1"/>
    <property type="molecule type" value="Genomic_DNA"/>
</dbReference>
<gene>
    <name evidence="2" type="ORF">GIB67_012960</name>
</gene>
<feature type="region of interest" description="Disordered" evidence="1">
    <location>
        <begin position="153"/>
        <end position="192"/>
    </location>
</feature>
<sequence length="305" mass="34523">MVLTTAMAVAIDAYCSSGYPILRMEESKNSDEKVDDIEKDGEEKESEEEQPQVAEEDDSEQPIVVVYYTGKKDVQHDNETMVVAEVAKIEIEFFSHEEVVGEAYQSVYLQASVNQTVVVSIEEQTLEVKKIEDEASQTIEVVQTEVVISYEEEDVGEASQTKESKDEVEQNKEEVFEGKDDDDRNSQNKPDPEQVIDVYIKARFNILTHNIVPAQIKKRLCWQMSLPVNILAGLSMSGLIIFPLQKARKICIYDSMVDTNIANAWKKKKLSPGHQLIEDQISTILLKMLIWRDFADHSSPPTGSE</sequence>
<proteinExistence type="predicted"/>
<feature type="non-terminal residue" evidence="2">
    <location>
        <position position="1"/>
    </location>
</feature>
<feature type="compositionally biased region" description="Acidic residues" evidence="1">
    <location>
        <begin position="33"/>
        <end position="59"/>
    </location>
</feature>